<sequence length="126" mass="13843">MWITQSRIALVIIGIVSLGVGFTVGYLDPDIPILAFLIVAGAIGGTAMFLYYRSQQRTGSVDERYIRIQGRASMGTASALIVSLSVLAAVVTFTDYQLPIEWVLWGLVFGGIVLDEGLLELYRRRM</sequence>
<accession>A0AAE3FPR9</accession>
<reference evidence="2 3" key="1">
    <citation type="journal article" date="2022" name="Syst. Appl. Microbiol.">
        <title>Natronocalculus amylovorans gen. nov., sp. nov., and Natranaeroarchaeum aerophilus sp. nov., dominant culturable amylolytic natronoarchaea from hypersaline soda lakes in southwestern Siberia.</title>
        <authorList>
            <person name="Sorokin D.Y."/>
            <person name="Elcheninov A.G."/>
            <person name="Khizhniak T.V."/>
            <person name="Koenen M."/>
            <person name="Bale N.J."/>
            <person name="Damste J.S.S."/>
            <person name="Kublanov I.V."/>
        </authorList>
    </citation>
    <scope>NUCLEOTIDE SEQUENCE [LARGE SCALE GENOMIC DNA]</scope>
    <source>
        <strain evidence="2 3">AArc-St1-1</strain>
    </source>
</reference>
<feature type="transmembrane region" description="Helical" evidence="1">
    <location>
        <begin position="102"/>
        <end position="122"/>
    </location>
</feature>
<protein>
    <submittedName>
        <fullName evidence="2">DUF2178 domain-containing protein</fullName>
    </submittedName>
</protein>
<dbReference type="EMBL" id="JAKRVY010000001">
    <property type="protein sequence ID" value="MCL9812835.1"/>
    <property type="molecule type" value="Genomic_DNA"/>
</dbReference>
<gene>
    <name evidence="2" type="ORF">AArcSt11_04115</name>
</gene>
<comment type="caution">
    <text evidence="2">The sequence shown here is derived from an EMBL/GenBank/DDBJ whole genome shotgun (WGS) entry which is preliminary data.</text>
</comment>
<proteinExistence type="predicted"/>
<dbReference type="RefSeq" id="WP_250594864.1">
    <property type="nucleotide sequence ID" value="NZ_JAKRVY010000001.1"/>
</dbReference>
<dbReference type="Pfam" id="PF09946">
    <property type="entry name" value="DUF2178"/>
    <property type="match status" value="1"/>
</dbReference>
<dbReference type="InterPro" id="IPR019235">
    <property type="entry name" value="DUF2178_TM"/>
</dbReference>
<keyword evidence="1" id="KW-0472">Membrane</keyword>
<dbReference type="Proteomes" id="UP001202674">
    <property type="component" value="Unassembled WGS sequence"/>
</dbReference>
<keyword evidence="1" id="KW-1133">Transmembrane helix</keyword>
<keyword evidence="3" id="KW-1185">Reference proteome</keyword>
<organism evidence="2 3">
    <name type="scientific">Natranaeroarchaeum aerophilus</name>
    <dbReference type="NCBI Taxonomy" id="2917711"/>
    <lineage>
        <taxon>Archaea</taxon>
        <taxon>Methanobacteriati</taxon>
        <taxon>Methanobacteriota</taxon>
        <taxon>Stenosarchaea group</taxon>
        <taxon>Halobacteria</taxon>
        <taxon>Halobacteriales</taxon>
        <taxon>Natronoarchaeaceae</taxon>
        <taxon>Natranaeroarchaeum</taxon>
    </lineage>
</organism>
<feature type="transmembrane region" description="Helical" evidence="1">
    <location>
        <begin position="7"/>
        <end position="27"/>
    </location>
</feature>
<feature type="transmembrane region" description="Helical" evidence="1">
    <location>
        <begin position="73"/>
        <end position="96"/>
    </location>
</feature>
<name>A0AAE3FPR9_9EURY</name>
<keyword evidence="1" id="KW-0812">Transmembrane</keyword>
<evidence type="ECO:0000256" key="1">
    <source>
        <dbReference type="SAM" id="Phobius"/>
    </source>
</evidence>
<dbReference type="AlphaFoldDB" id="A0AAE3FPR9"/>
<evidence type="ECO:0000313" key="3">
    <source>
        <dbReference type="Proteomes" id="UP001202674"/>
    </source>
</evidence>
<evidence type="ECO:0000313" key="2">
    <source>
        <dbReference type="EMBL" id="MCL9812835.1"/>
    </source>
</evidence>
<feature type="transmembrane region" description="Helical" evidence="1">
    <location>
        <begin position="33"/>
        <end position="52"/>
    </location>
</feature>